<dbReference type="InterPro" id="IPR012041">
    <property type="entry name" value="Znf_CPxCG-like"/>
</dbReference>
<dbReference type="KEGG" id="gah:GAH_00089"/>
<proteinExistence type="predicted"/>
<dbReference type="PANTHER" id="PTHR42195:SF1">
    <property type="entry name" value="ZINC FINGER PROTEIN"/>
    <property type="match status" value="1"/>
</dbReference>
<dbReference type="STRING" id="113653.GAH_00089"/>
<evidence type="ECO:0000313" key="2">
    <source>
        <dbReference type="Proteomes" id="UP000034723"/>
    </source>
</evidence>
<reference evidence="1 2" key="1">
    <citation type="submission" date="2015-04" db="EMBL/GenBank/DDBJ databases">
        <title>The complete genome sequence of the hyperthermophilic, obligate iron-reducing archaeon Geoglobus ahangari strain 234T.</title>
        <authorList>
            <person name="Manzella M.P."/>
            <person name="Holmes D.E."/>
            <person name="Rocheleau J.M."/>
            <person name="Chung A."/>
            <person name="Reguera G."/>
            <person name="Kashefi K."/>
        </authorList>
    </citation>
    <scope>NUCLEOTIDE SEQUENCE [LARGE SCALE GENOMIC DNA]</scope>
    <source>
        <strain evidence="1 2">234</strain>
    </source>
</reference>
<organism evidence="1 2">
    <name type="scientific">Geoglobus ahangari</name>
    <dbReference type="NCBI Taxonomy" id="113653"/>
    <lineage>
        <taxon>Archaea</taxon>
        <taxon>Methanobacteriati</taxon>
        <taxon>Methanobacteriota</taxon>
        <taxon>Archaeoglobi</taxon>
        <taxon>Archaeoglobales</taxon>
        <taxon>Archaeoglobaceae</taxon>
        <taxon>Geoglobus</taxon>
    </lineage>
</organism>
<dbReference type="PATRIC" id="fig|113653.22.peg.88"/>
<dbReference type="RefSeq" id="WP_048094189.1">
    <property type="nucleotide sequence ID" value="NZ_CP011267.1"/>
</dbReference>
<dbReference type="OrthoDB" id="23364at2157"/>
<keyword evidence="2" id="KW-1185">Reference proteome</keyword>
<dbReference type="Pfam" id="PF19769">
    <property type="entry name" value="CPxCG_zf"/>
    <property type="match status" value="1"/>
</dbReference>
<dbReference type="FunCoup" id="A0A0F7DCB5">
    <property type="interactions" value="3"/>
</dbReference>
<name>A0A0F7DCB5_9EURY</name>
<dbReference type="PIRSF" id="PIRSF015877">
    <property type="entry name" value="UCP015877"/>
    <property type="match status" value="1"/>
</dbReference>
<protein>
    <submittedName>
        <fullName evidence="1">Putative archaeal Zn-finger protein</fullName>
    </submittedName>
</protein>
<dbReference type="HOGENOM" id="CLU_110112_0_0_2"/>
<sequence>MKREIYCDSCKEETPHVLINPSKHLFQCEVCGSVMEVLPEKRVELRAIISRDDVSERGKIEVPRSEVLTKGEEVVVEVGEGYRVGEITSLELKNGKRVDVASAEDIETVWLRDVGEVKVRISLHKGPVTTPYEIFTSGEVEFTVGEILPVEGRKYKITRIKLINGGLLKKEGRSAKAKEIRRIYAQFIR</sequence>
<gene>
    <name evidence="1" type="ORF">GAH_00089</name>
</gene>
<evidence type="ECO:0000313" key="1">
    <source>
        <dbReference type="EMBL" id="AKG92551.1"/>
    </source>
</evidence>
<dbReference type="AlphaFoldDB" id="A0A0F7DCB5"/>
<dbReference type="PANTHER" id="PTHR42195">
    <property type="entry name" value="UCP015877 FAMILY PROTEIN"/>
    <property type="match status" value="1"/>
</dbReference>
<dbReference type="GeneID" id="24802678"/>
<accession>A0A0F7DCB5</accession>
<dbReference type="Proteomes" id="UP000034723">
    <property type="component" value="Chromosome"/>
</dbReference>
<dbReference type="EMBL" id="CP011267">
    <property type="protein sequence ID" value="AKG92551.1"/>
    <property type="molecule type" value="Genomic_DNA"/>
</dbReference>
<dbReference type="InParanoid" id="A0A0F7DCB5"/>